<evidence type="ECO:0000256" key="11">
    <source>
        <dbReference type="ARBA" id="ARBA00023315"/>
    </source>
</evidence>
<evidence type="ECO:0000313" key="16">
    <source>
        <dbReference type="EMBL" id="AFK21434.1"/>
    </source>
</evidence>
<dbReference type="Proteomes" id="UP000011603">
    <property type="component" value="Unassembled WGS sequence"/>
</dbReference>
<evidence type="ECO:0000256" key="3">
    <source>
        <dbReference type="ARBA" id="ARBA00007707"/>
    </source>
</evidence>
<dbReference type="AlphaFoldDB" id="I3RB24"/>
<evidence type="ECO:0000256" key="6">
    <source>
        <dbReference type="ARBA" id="ARBA00012457"/>
    </source>
</evidence>
<dbReference type="NCBIfam" id="TIGR03992">
    <property type="entry name" value="Arch_glmU"/>
    <property type="match status" value="1"/>
</dbReference>
<dbReference type="InterPro" id="IPR029044">
    <property type="entry name" value="Nucleotide-diphossugar_trans"/>
</dbReference>
<gene>
    <name evidence="16" type="primary">rffH1</name>
    <name evidence="16" type="ordered locus">HFX_6312</name>
    <name evidence="17" type="ORF">BM92_16440</name>
    <name evidence="18" type="ORF">C439_18043</name>
    <name evidence="19" type="ORF">E6P09_16360</name>
</gene>
<dbReference type="InterPro" id="IPR011004">
    <property type="entry name" value="Trimer_LpxA-like_sf"/>
</dbReference>
<keyword evidence="16" id="KW-0614">Plasmid</keyword>
<keyword evidence="21" id="KW-1185">Reference proteome</keyword>
<dbReference type="Proteomes" id="UP000299011">
    <property type="component" value="Plasmid pHME505"/>
</dbReference>
<comment type="pathway">
    <text evidence="2">Nucleotide-sugar biosynthesis; UDP-N-acetyl-alpha-D-glucosamine biosynthesis; UDP-N-acetyl-alpha-D-glucosamine from N-acetyl-alpha-D-glucosamine 1-phosphate: step 1/1.</text>
</comment>
<dbReference type="HOGENOM" id="CLU_029499_0_1_2"/>
<evidence type="ECO:0000259" key="14">
    <source>
        <dbReference type="Pfam" id="PF00483"/>
    </source>
</evidence>
<keyword evidence="10" id="KW-0511">Multifunctional enzyme</keyword>
<evidence type="ECO:0000256" key="12">
    <source>
        <dbReference type="ARBA" id="ARBA00048247"/>
    </source>
</evidence>
<evidence type="ECO:0000313" key="21">
    <source>
        <dbReference type="Proteomes" id="UP000011603"/>
    </source>
</evidence>
<reference evidence="17 22" key="4">
    <citation type="submission" date="2014-04" db="EMBL/GenBank/DDBJ databases">
        <title>Transcriptional profiles of Haloferax mediterranei on the basis of nitrogen availability.</title>
        <authorList>
            <person name="Bautista V."/>
        </authorList>
    </citation>
    <scope>NUCLEOTIDE SEQUENCE [LARGE SCALE GENOMIC DNA]</scope>
    <source>
        <strain evidence="17">ATCC 33500</strain>
        <strain evidence="22">ATCC 33500 / DSM 1411 / JCM 8866 / NBRC 14739 / NCIMB 2177 / R-4</strain>
        <plasmid evidence="17">HMPLAS1</plasmid>
        <plasmid evidence="22">Plasmid HMPLAS1</plasmid>
    </source>
</reference>
<evidence type="ECO:0000313" key="18">
    <source>
        <dbReference type="EMBL" id="ELZ97249.1"/>
    </source>
</evidence>
<dbReference type="InterPro" id="IPR050065">
    <property type="entry name" value="GlmU-like"/>
</dbReference>
<dbReference type="CDD" id="cd05636">
    <property type="entry name" value="LbH_G1P_TT_C_like"/>
    <property type="match status" value="1"/>
</dbReference>
<dbReference type="CDD" id="cd04181">
    <property type="entry name" value="NTP_transferase"/>
    <property type="match status" value="1"/>
</dbReference>
<accession>I3RB24</accession>
<dbReference type="SUPFAM" id="SSF51161">
    <property type="entry name" value="Trimeric LpxA-like enzymes"/>
    <property type="match status" value="1"/>
</dbReference>
<dbReference type="EMBL" id="AOLO01000015">
    <property type="protein sequence ID" value="ELZ97249.1"/>
    <property type="molecule type" value="Genomic_DNA"/>
</dbReference>
<dbReference type="PANTHER" id="PTHR43584:SF8">
    <property type="entry name" value="N-ACETYLMURAMATE ALPHA-1-PHOSPHATE URIDYLYLTRANSFERASE"/>
    <property type="match status" value="1"/>
</dbReference>
<dbReference type="GO" id="GO:0003977">
    <property type="term" value="F:UDP-N-acetylglucosamine diphosphorylase activity"/>
    <property type="evidence" value="ECO:0007669"/>
    <property type="project" value="UniProtKB-EC"/>
</dbReference>
<dbReference type="PANTHER" id="PTHR43584">
    <property type="entry name" value="NUCLEOTIDYL TRANSFERASE"/>
    <property type="match status" value="1"/>
</dbReference>
<geneLocation type="plasmid" evidence="16 20">
    <name>pHM500</name>
</geneLocation>
<dbReference type="InterPro" id="IPR056729">
    <property type="entry name" value="GMPPB_C"/>
</dbReference>
<sequence length="418" mass="44454">MQTVILAAGRGTRMAPLTDRRPKPMLPVAEKPLVAHTTDAAIDAGATTITLVVGYEADDVRSYFGAERDGVPIEFAVQAEQRGTADAVRAAASQLDSDESFVVLNGDALYDVPSLTTLYEKTPAVGSYSVDNPSSYGVLETDDDGFVTGVVEKPEYPPSNLINAGAYVFPAAAHEWLDVAESDRGELELTDVLAATCEQYDVRGVAFDRWLDVGRPWELLEANEWKLSGLGSRCDRESRIDGDVAENAELTDTVVVEEGATVRAGVVIEGPVLVRSGATIGPNAYVRGYTLVGENTTVGHAVEVKNSVLMKGATIGHLSYVGDSILGRDVNFGAGTKVANLRHDGEPVRQMLKGELVSSGRRKYGVVLGDEVKTGINSSLNAGVRLPTGGAVEPGETVLYDRIDNTHEMGTPDGTDEN</sequence>
<comment type="catalytic activity">
    <reaction evidence="13">
        <text>N-acetyl-alpha-D-glucosamine 1-phosphate + UTP + H(+) = UDP-N-acetyl-alpha-D-glucosamine + diphosphate</text>
        <dbReference type="Rhea" id="RHEA:13509"/>
        <dbReference type="ChEBI" id="CHEBI:15378"/>
        <dbReference type="ChEBI" id="CHEBI:33019"/>
        <dbReference type="ChEBI" id="CHEBI:46398"/>
        <dbReference type="ChEBI" id="CHEBI:57705"/>
        <dbReference type="ChEBI" id="CHEBI:57776"/>
        <dbReference type="EC" id="2.7.7.23"/>
    </reaction>
</comment>
<dbReference type="KEGG" id="hme:HFX_6312"/>
<dbReference type="PATRIC" id="fig|523841.21.peg.3622"/>
<evidence type="ECO:0000259" key="15">
    <source>
        <dbReference type="Pfam" id="PF25087"/>
    </source>
</evidence>
<evidence type="ECO:0000313" key="17">
    <source>
        <dbReference type="EMBL" id="AHZ24497.1"/>
    </source>
</evidence>
<dbReference type="Pfam" id="PF25087">
    <property type="entry name" value="GMPPB_C"/>
    <property type="match status" value="1"/>
</dbReference>
<evidence type="ECO:0000256" key="13">
    <source>
        <dbReference type="ARBA" id="ARBA00048493"/>
    </source>
</evidence>
<dbReference type="Pfam" id="PF00483">
    <property type="entry name" value="NTP_transferase"/>
    <property type="match status" value="1"/>
</dbReference>
<keyword evidence="11" id="KW-0012">Acyltransferase</keyword>
<dbReference type="EC" id="2.7.7.23" evidence="6"/>
<dbReference type="InterPro" id="IPR023915">
    <property type="entry name" value="Bifunctiontional_GlmU_arc-type"/>
</dbReference>
<evidence type="ECO:0000313" key="23">
    <source>
        <dbReference type="Proteomes" id="UP000299011"/>
    </source>
</evidence>
<dbReference type="EMBL" id="CP007554">
    <property type="protein sequence ID" value="AHZ24497.1"/>
    <property type="molecule type" value="Genomic_DNA"/>
</dbReference>
<evidence type="ECO:0000256" key="4">
    <source>
        <dbReference type="ARBA" id="ARBA00007947"/>
    </source>
</evidence>
<evidence type="ECO:0000256" key="8">
    <source>
        <dbReference type="ARBA" id="ARBA00022679"/>
    </source>
</evidence>
<keyword evidence="8 17" id="KW-0808">Transferase</keyword>
<evidence type="ECO:0000256" key="5">
    <source>
        <dbReference type="ARBA" id="ARBA00012225"/>
    </source>
</evidence>
<comment type="similarity">
    <text evidence="3">In the C-terminal section; belongs to the transferase hexapeptide repeat family.</text>
</comment>
<evidence type="ECO:0000256" key="9">
    <source>
        <dbReference type="ARBA" id="ARBA00022695"/>
    </source>
</evidence>
<dbReference type="EMBL" id="CP039140">
    <property type="protein sequence ID" value="QCQ76895.1"/>
    <property type="molecule type" value="Genomic_DNA"/>
</dbReference>
<evidence type="ECO:0000313" key="19">
    <source>
        <dbReference type="EMBL" id="QCQ76895.1"/>
    </source>
</evidence>
<evidence type="ECO:0000256" key="10">
    <source>
        <dbReference type="ARBA" id="ARBA00023268"/>
    </source>
</evidence>
<evidence type="ECO:0000256" key="7">
    <source>
        <dbReference type="ARBA" id="ARBA00013414"/>
    </source>
</evidence>
<reference evidence="18 21" key="3">
    <citation type="journal article" date="2014" name="PLoS Genet.">
        <title>Phylogenetically driven sequencing of extremely halophilic archaea reveals strategies for static and dynamic osmo-response.</title>
        <authorList>
            <person name="Becker E.A."/>
            <person name="Seitzer P.M."/>
            <person name="Tritt A."/>
            <person name="Larsen D."/>
            <person name="Krusor M."/>
            <person name="Yao A.I."/>
            <person name="Wu D."/>
            <person name="Madern D."/>
            <person name="Eisen J.A."/>
            <person name="Darling A.E."/>
            <person name="Facciotti M.T."/>
        </authorList>
    </citation>
    <scope>NUCLEOTIDE SEQUENCE [LARGE SCALE GENOMIC DNA]</scope>
    <source>
        <strain evidence="18">ATCC 33500</strain>
        <strain evidence="21">ATCC 33500 / DSM 1411 / JCM 8866 / NBRC 14739 / NCIMB 2177 / R-4</strain>
    </source>
</reference>
<dbReference type="Proteomes" id="UP000006469">
    <property type="component" value="Plasmid pHM500"/>
</dbReference>
<reference evidence="16 20" key="2">
    <citation type="journal article" date="2012" name="J. Bacteriol.">
        <title>Complete genome sequence of the metabolically versatile halophilic archaeon Haloferax mediterranei, a poly(3-hydroxybutyrate-co-3-hydroxyvalerate) producer.</title>
        <authorList>
            <person name="Han J."/>
            <person name="Zhang F."/>
            <person name="Hou J."/>
            <person name="Liu X."/>
            <person name="Li M."/>
            <person name="Liu H."/>
            <person name="Cai L."/>
            <person name="Zhang B."/>
            <person name="Chen Y."/>
            <person name="Zhou J."/>
            <person name="Hu S."/>
            <person name="Xiang H."/>
        </authorList>
    </citation>
    <scope>NUCLEOTIDE SEQUENCE [LARGE SCALE GENOMIC DNA]</scope>
    <source>
        <strain evidence="20">ATCC 33500 / DSM 1411 / JCM 8866 / NBRC 14739 / NCIMB 2177 / R-4</strain>
        <strain evidence="16">CGMCC 1.2087</strain>
        <plasmid evidence="20">pHM500</plasmid>
    </source>
</reference>
<evidence type="ECO:0000256" key="2">
    <source>
        <dbReference type="ARBA" id="ARBA00005208"/>
    </source>
</evidence>
<geneLocation type="plasmid" evidence="17 22">
    <name>HMPLAS1</name>
</geneLocation>
<feature type="domain" description="Nucleotidyl transferase" evidence="14">
    <location>
        <begin position="3"/>
        <end position="224"/>
    </location>
</feature>
<dbReference type="EMBL" id="CP001871">
    <property type="protein sequence ID" value="AFK21434.1"/>
    <property type="molecule type" value="Genomic_DNA"/>
</dbReference>
<dbReference type="SUPFAM" id="SSF53448">
    <property type="entry name" value="Nucleotide-diphospho-sugar transferases"/>
    <property type="match status" value="1"/>
</dbReference>
<dbReference type="GeneID" id="40158023"/>
<keyword evidence="9" id="KW-0548">Nucleotidyltransferase</keyword>
<proteinExistence type="inferred from homology"/>
<dbReference type="GO" id="GO:0006048">
    <property type="term" value="P:UDP-N-acetylglucosamine biosynthetic process"/>
    <property type="evidence" value="ECO:0007669"/>
    <property type="project" value="UniProtKB-UniPathway"/>
</dbReference>
<dbReference type="EC" id="2.3.1.157" evidence="5"/>
<reference evidence="19 23" key="6">
    <citation type="submission" date="2019-04" db="EMBL/GenBank/DDBJ databases">
        <title>Methylomes of two halophilic Archaea, Haloarcula marismortui and Haloferax mediterranei.</title>
        <authorList>
            <person name="DasSarma S."/>
            <person name="DasSarma P."/>
            <person name="DasSarma S."/>
            <person name="Fomenkov A."/>
            <person name="Vincze T."/>
            <person name="Anton B.P."/>
            <person name="Roberts R.J."/>
        </authorList>
    </citation>
    <scope>NUCLEOTIDE SEQUENCE [LARGE SCALE GENOMIC DNA]</scope>
    <source>
        <strain evidence="19">ATCC 33500</strain>
        <strain evidence="23">ATCC 33500 / DSM 1411 / JCM 8866 / NBRC 14739 / NCIMB 2177 / R-4</strain>
        <plasmid evidence="19 23">pHME505</plasmid>
    </source>
</reference>
<feature type="domain" description="Mannose-1-phosphate guanyltransferase C-terminal" evidence="15">
    <location>
        <begin position="268"/>
        <end position="387"/>
    </location>
</feature>
<protein>
    <recommendedName>
        <fullName evidence="7">Bifunctional protein GlmU</fullName>
        <ecNumber evidence="5">2.3.1.157</ecNumber>
        <ecNumber evidence="6">2.7.7.23</ecNumber>
    </recommendedName>
</protein>
<dbReference type="GO" id="GO:0019134">
    <property type="term" value="F:glucosamine-1-phosphate N-acetyltransferase activity"/>
    <property type="evidence" value="ECO:0007669"/>
    <property type="project" value="UniProtKB-EC"/>
</dbReference>
<dbReference type="Gene3D" id="3.90.550.10">
    <property type="entry name" value="Spore Coat Polysaccharide Biosynthesis Protein SpsA, Chain A"/>
    <property type="match status" value="1"/>
</dbReference>
<evidence type="ECO:0000256" key="1">
    <source>
        <dbReference type="ARBA" id="ARBA00005166"/>
    </source>
</evidence>
<dbReference type="UniPathway" id="UPA00113">
    <property type="reaction ID" value="UER00532"/>
</dbReference>
<reference evidence="16" key="5">
    <citation type="submission" date="2014-05" db="EMBL/GenBank/DDBJ databases">
        <authorList>
            <person name="Wang L."/>
            <person name="Yang H."/>
            <person name="Xiang H."/>
        </authorList>
    </citation>
    <scope>NUCLEOTIDE SEQUENCE</scope>
    <source>
        <strain evidence="16">CGMCC 1.2087</strain>
        <plasmid evidence="16">pHM500</plasmid>
    </source>
</reference>
<dbReference type="Proteomes" id="UP000027075">
    <property type="component" value="Plasmid HMPLAS1"/>
</dbReference>
<geneLocation type="plasmid" evidence="19 23">
    <name>pHME505</name>
</geneLocation>
<comment type="pathway">
    <text evidence="1">Nucleotide-sugar biosynthesis; UDP-N-acetyl-alpha-D-glucosamine biosynthesis; N-acetyl-alpha-D-glucosamine 1-phosphate from alpha-D-glucosamine 6-phosphate (route II): step 2/2.</text>
</comment>
<organism evidence="16 20">
    <name type="scientific">Haloferax mediterranei (strain ATCC 33500 / DSM 1411 / JCM 8866 / NBRC 14739 / NCIMB 2177 / R-4)</name>
    <name type="common">Halobacterium mediterranei</name>
    <dbReference type="NCBI Taxonomy" id="523841"/>
    <lineage>
        <taxon>Archaea</taxon>
        <taxon>Methanobacteriati</taxon>
        <taxon>Methanobacteriota</taxon>
        <taxon>Stenosarchaea group</taxon>
        <taxon>Halobacteria</taxon>
        <taxon>Halobacteriales</taxon>
        <taxon>Haloferacaceae</taxon>
        <taxon>Haloferax</taxon>
    </lineage>
</organism>
<comment type="similarity">
    <text evidence="4">In the N-terminal section; belongs to the N-acetylglucosamine-1-phosphate uridyltransferase family.</text>
</comment>
<dbReference type="OrthoDB" id="15372at2157"/>
<dbReference type="Gene3D" id="2.160.10.10">
    <property type="entry name" value="Hexapeptide repeat proteins"/>
    <property type="match status" value="1"/>
</dbReference>
<evidence type="ECO:0000313" key="20">
    <source>
        <dbReference type="Proteomes" id="UP000006469"/>
    </source>
</evidence>
<dbReference type="InterPro" id="IPR005835">
    <property type="entry name" value="NTP_transferase_dom"/>
</dbReference>
<comment type="catalytic activity">
    <reaction evidence="12">
        <text>alpha-D-glucosamine 1-phosphate + acetyl-CoA = N-acetyl-alpha-D-glucosamine 1-phosphate + CoA + H(+)</text>
        <dbReference type="Rhea" id="RHEA:13725"/>
        <dbReference type="ChEBI" id="CHEBI:15378"/>
        <dbReference type="ChEBI" id="CHEBI:57287"/>
        <dbReference type="ChEBI" id="CHEBI:57288"/>
        <dbReference type="ChEBI" id="CHEBI:57776"/>
        <dbReference type="ChEBI" id="CHEBI:58516"/>
        <dbReference type="EC" id="2.3.1.157"/>
    </reaction>
</comment>
<dbReference type="RefSeq" id="WP_004060815.1">
    <property type="nucleotide sequence ID" value="NC_017944.1"/>
</dbReference>
<name>I3RB24_HALMT</name>
<evidence type="ECO:0000313" key="22">
    <source>
        <dbReference type="Proteomes" id="UP000027075"/>
    </source>
</evidence>
<reference evidence="16" key="1">
    <citation type="journal article" date="2012" name="Appl. Environ. Microbiol.">
        <title>Identification of the haloarchaeal phasin (PhaP) that functions in polyhydroxyalkanoate accumulation and granule formation in Haloferax mediterranei.</title>
        <authorList>
            <person name="Cai S."/>
            <person name="Cai L."/>
            <person name="Liu H."/>
            <person name="Liu X."/>
            <person name="Han J."/>
            <person name="Zhou J."/>
            <person name="Xiang H."/>
        </authorList>
    </citation>
    <scope>NUCLEOTIDE SEQUENCE</scope>
    <source>
        <strain evidence="16">CGMCC 1.2087</strain>
    </source>
</reference>